<organism evidence="2 3">
    <name type="scientific">Nosema granulosis</name>
    <dbReference type="NCBI Taxonomy" id="83296"/>
    <lineage>
        <taxon>Eukaryota</taxon>
        <taxon>Fungi</taxon>
        <taxon>Fungi incertae sedis</taxon>
        <taxon>Microsporidia</taxon>
        <taxon>Nosematidae</taxon>
        <taxon>Nosema</taxon>
    </lineage>
</organism>
<reference evidence="2 3" key="1">
    <citation type="journal article" date="2020" name="Genome Biol. Evol.">
        <title>Comparative genomics of strictly vertically transmitted, feminizing microsporidia endosymbionts of amphipod crustaceans.</title>
        <authorList>
            <person name="Cormier A."/>
            <person name="Chebbi M.A."/>
            <person name="Giraud I."/>
            <person name="Wattier R."/>
            <person name="Teixeira M."/>
            <person name="Gilbert C."/>
            <person name="Rigaud T."/>
            <person name="Cordaux R."/>
        </authorList>
    </citation>
    <scope>NUCLEOTIDE SEQUENCE [LARGE SCALE GENOMIC DNA]</scope>
    <source>
        <strain evidence="2 3">Ou3-Ou53</strain>
    </source>
</reference>
<dbReference type="GO" id="GO:0005789">
    <property type="term" value="C:endoplasmic reticulum membrane"/>
    <property type="evidence" value="ECO:0007669"/>
    <property type="project" value="TreeGrafter"/>
</dbReference>
<dbReference type="GO" id="GO:0006666">
    <property type="term" value="P:3-keto-sphinganine metabolic process"/>
    <property type="evidence" value="ECO:0007669"/>
    <property type="project" value="TreeGrafter"/>
</dbReference>
<dbReference type="GO" id="GO:0030148">
    <property type="term" value="P:sphingolipid biosynthetic process"/>
    <property type="evidence" value="ECO:0007669"/>
    <property type="project" value="TreeGrafter"/>
</dbReference>
<dbReference type="OrthoDB" id="10267115at2759"/>
<gene>
    <name evidence="2" type="primary">TSC10</name>
    <name evidence="2" type="ORF">NGRA_0756</name>
</gene>
<dbReference type="InterPro" id="IPR002347">
    <property type="entry name" value="SDR_fam"/>
</dbReference>
<keyword evidence="3" id="KW-1185">Reference proteome</keyword>
<dbReference type="GO" id="GO:0047560">
    <property type="term" value="F:3-dehydrosphinganine reductase activity"/>
    <property type="evidence" value="ECO:0007669"/>
    <property type="project" value="TreeGrafter"/>
</dbReference>
<dbReference type="Gene3D" id="3.40.50.720">
    <property type="entry name" value="NAD(P)-binding Rossmann-like Domain"/>
    <property type="match status" value="1"/>
</dbReference>
<accession>A0A9P6H0T3</accession>
<dbReference type="AlphaFoldDB" id="A0A9P6H0T3"/>
<dbReference type="InterPro" id="IPR036291">
    <property type="entry name" value="NAD(P)-bd_dom_sf"/>
</dbReference>
<feature type="transmembrane region" description="Helical" evidence="1">
    <location>
        <begin position="264"/>
        <end position="285"/>
    </location>
</feature>
<evidence type="ECO:0000256" key="1">
    <source>
        <dbReference type="SAM" id="Phobius"/>
    </source>
</evidence>
<keyword evidence="1" id="KW-0472">Membrane</keyword>
<keyword evidence="1" id="KW-1133">Transmembrane helix</keyword>
<name>A0A9P6H0T3_9MICR</name>
<dbReference type="EMBL" id="SBJO01000033">
    <property type="protein sequence ID" value="KAF9764181.1"/>
    <property type="molecule type" value="Genomic_DNA"/>
</dbReference>
<comment type="caution">
    <text evidence="2">The sequence shown here is derived from an EMBL/GenBank/DDBJ whole genome shotgun (WGS) entry which is preliminary data.</text>
</comment>
<proteinExistence type="predicted"/>
<dbReference type="PANTHER" id="PTHR43550:SF3">
    <property type="entry name" value="3-KETODIHYDROSPHINGOSINE REDUCTASE"/>
    <property type="match status" value="1"/>
</dbReference>
<protein>
    <submittedName>
        <fullName evidence="2">3-ketodihydrosphingosine reductase TSC10</fullName>
    </submittedName>
</protein>
<evidence type="ECO:0000313" key="2">
    <source>
        <dbReference type="EMBL" id="KAF9764181.1"/>
    </source>
</evidence>
<dbReference type="PANTHER" id="PTHR43550">
    <property type="entry name" value="3-KETODIHYDROSPHINGOSINE REDUCTASE"/>
    <property type="match status" value="1"/>
</dbReference>
<dbReference type="SUPFAM" id="SSF51735">
    <property type="entry name" value="NAD(P)-binding Rossmann-fold domains"/>
    <property type="match status" value="1"/>
</dbReference>
<dbReference type="Proteomes" id="UP000740883">
    <property type="component" value="Unassembled WGS sequence"/>
</dbReference>
<dbReference type="Pfam" id="PF00106">
    <property type="entry name" value="adh_short"/>
    <property type="match status" value="1"/>
</dbReference>
<evidence type="ECO:0000313" key="3">
    <source>
        <dbReference type="Proteomes" id="UP000740883"/>
    </source>
</evidence>
<keyword evidence="1" id="KW-0812">Transmembrane</keyword>
<sequence length="291" mass="34081">MILFLIYFSPLIIAIYSLIDTRKTNKKIYGKKILVIGGSSGLGYSFLRILKKLGNNVTGTSRDMDYIDEKNEDGLYKFIQLDVCKDSTFEKGPTDYDFIFYCTGACIPGDFDDRTAEDHILMTNTNYIGMIKVLKHYSNVNSKPFHFSMVGSTLALFQIPGYSTYTPTKSAILSFFYTTYKEFKRKKIRLHLFNPSNMKTKGFERENRIKDEYNKLLEKFLNTMSPDECAEYFLENMFYRKVVVTDYFTYFCQIRHECEKFVDYLFFPISIVVVFAAKMLCGIFYKIRCFL</sequence>